<sequence>MKKTRYSKEQIALALSPDLIISLVLNDSSLPSGFPPSQTPLSCNLCIYEMPRHS</sequence>
<organism evidence="1 2">
    <name type="scientific">Phytobacter diazotrophicus</name>
    <dbReference type="NCBI Taxonomy" id="395631"/>
    <lineage>
        <taxon>Bacteria</taxon>
        <taxon>Pseudomonadati</taxon>
        <taxon>Pseudomonadota</taxon>
        <taxon>Gammaproteobacteria</taxon>
        <taxon>Enterobacterales</taxon>
        <taxon>Enterobacteriaceae</taxon>
        <taxon>Phytobacter</taxon>
    </lineage>
</organism>
<evidence type="ECO:0000313" key="2">
    <source>
        <dbReference type="Proteomes" id="UP001320460"/>
    </source>
</evidence>
<evidence type="ECO:0000313" key="1">
    <source>
        <dbReference type="EMBL" id="BDD49543.1"/>
    </source>
</evidence>
<protein>
    <recommendedName>
        <fullName evidence="3">Transposase</fullName>
    </recommendedName>
</protein>
<dbReference type="EMBL" id="AP025334">
    <property type="protein sequence ID" value="BDD49543.1"/>
    <property type="molecule type" value="Genomic_DNA"/>
</dbReference>
<proteinExistence type="predicted"/>
<evidence type="ECO:0008006" key="3">
    <source>
        <dbReference type="Google" id="ProtNLM"/>
    </source>
</evidence>
<reference evidence="1 2" key="1">
    <citation type="submission" date="2021-12" db="EMBL/GenBank/DDBJ databases">
        <title>Complete genome sequence of Phytobacter diazotrophicus TA9734.</title>
        <authorList>
            <person name="Kubota H."/>
            <person name="Nakayama Y."/>
            <person name="Ariyoshi T."/>
        </authorList>
    </citation>
    <scope>NUCLEOTIDE SEQUENCE [LARGE SCALE GENOMIC DNA]</scope>
    <source>
        <strain evidence="1 2">TA9734</strain>
    </source>
</reference>
<keyword evidence="2" id="KW-1185">Reference proteome</keyword>
<gene>
    <name evidence="1" type="ORF">PDTA9734_10300</name>
</gene>
<accession>A0ABM7VR69</accession>
<name>A0ABM7VR69_9ENTR</name>
<dbReference type="Proteomes" id="UP001320460">
    <property type="component" value="Chromosome"/>
</dbReference>